<feature type="domain" description="DUF559" evidence="1">
    <location>
        <begin position="9"/>
        <end position="112"/>
    </location>
</feature>
<dbReference type="KEGG" id="bsb:Bresu_3213"/>
<dbReference type="Pfam" id="PF04480">
    <property type="entry name" value="DUF559"/>
    <property type="match status" value="1"/>
</dbReference>
<gene>
    <name evidence="2" type="ordered locus">Bresu_3213</name>
</gene>
<dbReference type="InterPro" id="IPR011335">
    <property type="entry name" value="Restrct_endonuc-II-like"/>
</dbReference>
<dbReference type="EMBL" id="CP002102">
    <property type="protein sequence ID" value="ADL02519.1"/>
    <property type="molecule type" value="Genomic_DNA"/>
</dbReference>
<dbReference type="InterPro" id="IPR047216">
    <property type="entry name" value="Endonuclease_DUF559_bact"/>
</dbReference>
<dbReference type="HOGENOM" id="CLU_107928_0_2_5"/>
<accession>D9QFK4</accession>
<dbReference type="AlphaFoldDB" id="D9QFK4"/>
<dbReference type="RefSeq" id="WP_013270619.1">
    <property type="nucleotide sequence ID" value="NC_014375.1"/>
</dbReference>
<dbReference type="FunCoup" id="D9QFK4">
    <property type="interactions" value="39"/>
</dbReference>
<evidence type="ECO:0000259" key="1">
    <source>
        <dbReference type="Pfam" id="PF04480"/>
    </source>
</evidence>
<dbReference type="Proteomes" id="UP000002696">
    <property type="component" value="Chromosome"/>
</dbReference>
<dbReference type="OrthoDB" id="9798754at2"/>
<dbReference type="InterPro" id="IPR007569">
    <property type="entry name" value="DUF559"/>
</dbReference>
<name>D9QFK4_BRESC</name>
<sequence>MYPPKPTVEKARDLRRRMTLPEVILWQAIRGRKLGGARFRRQHPVGPYILDFYCDDARLAVEVDGSGHEHPDQARHDMRRTHWLNLRGIAVHRIAARDVLGNLTGVLAGLKQRVCGQPPPPLRGPPPPMGEE</sequence>
<dbReference type="PANTHER" id="PTHR38590">
    <property type="entry name" value="BLL0828 PROTEIN"/>
    <property type="match status" value="1"/>
</dbReference>
<dbReference type="SUPFAM" id="SSF52980">
    <property type="entry name" value="Restriction endonuclease-like"/>
    <property type="match status" value="1"/>
</dbReference>
<evidence type="ECO:0000313" key="2">
    <source>
        <dbReference type="EMBL" id="ADL02519.1"/>
    </source>
</evidence>
<proteinExistence type="predicted"/>
<dbReference type="Gene3D" id="3.40.960.10">
    <property type="entry name" value="VSR Endonuclease"/>
    <property type="match status" value="1"/>
</dbReference>
<reference evidence="3" key="1">
    <citation type="journal article" date="2011" name="J. Bacteriol.">
        <title>Genome sequences of eight morphologically diverse alphaproteobacteria.</title>
        <authorList>
            <consortium name="US DOE Joint Genome Institute"/>
            <person name="Brown P.J."/>
            <person name="Kysela D.T."/>
            <person name="Buechlein A."/>
            <person name="Hemmerich C."/>
            <person name="Brun Y.V."/>
        </authorList>
    </citation>
    <scope>NUCLEOTIDE SEQUENCE [LARGE SCALE GENOMIC DNA]</scope>
    <source>
        <strain evidence="3">ATCC 15264 / DSM 4735 / LMG 14903 / NBRC 16000 / CB 81</strain>
    </source>
</reference>
<dbReference type="BioCyc" id="BSUB633149:G1GM8-3228-MONOMER"/>
<evidence type="ECO:0000313" key="3">
    <source>
        <dbReference type="Proteomes" id="UP000002696"/>
    </source>
</evidence>
<dbReference type="PANTHER" id="PTHR38590:SF1">
    <property type="entry name" value="BLL0828 PROTEIN"/>
    <property type="match status" value="1"/>
</dbReference>
<keyword evidence="3" id="KW-1185">Reference proteome</keyword>
<dbReference type="InParanoid" id="D9QFK4"/>
<dbReference type="STRING" id="633149.Bresu_3213"/>
<organism evidence="2 3">
    <name type="scientific">Brevundimonas subvibrioides (strain ATCC 15264 / DSM 4735 / LMG 14903 / NBRC 16000 / CB 81)</name>
    <name type="common">Caulobacter subvibrioides</name>
    <dbReference type="NCBI Taxonomy" id="633149"/>
    <lineage>
        <taxon>Bacteria</taxon>
        <taxon>Pseudomonadati</taxon>
        <taxon>Pseudomonadota</taxon>
        <taxon>Alphaproteobacteria</taxon>
        <taxon>Caulobacterales</taxon>
        <taxon>Caulobacteraceae</taxon>
        <taxon>Brevundimonas</taxon>
    </lineage>
</organism>
<protein>
    <recommendedName>
        <fullName evidence="1">DUF559 domain-containing protein</fullName>
    </recommendedName>
</protein>
<dbReference type="CDD" id="cd01038">
    <property type="entry name" value="Endonuclease_DUF559"/>
    <property type="match status" value="1"/>
</dbReference>
<dbReference type="eggNOG" id="COG2852">
    <property type="taxonomic scope" value="Bacteria"/>
</dbReference>